<accession>A0A644SWJ7</accession>
<evidence type="ECO:0000256" key="9">
    <source>
        <dbReference type="ARBA" id="ARBA00049563"/>
    </source>
</evidence>
<keyword evidence="5" id="KW-0819">tRNA processing</keyword>
<organism evidence="10">
    <name type="scientific">bioreactor metagenome</name>
    <dbReference type="NCBI Taxonomy" id="1076179"/>
    <lineage>
        <taxon>unclassified sequences</taxon>
        <taxon>metagenomes</taxon>
        <taxon>ecological metagenomes</taxon>
    </lineage>
</organism>
<dbReference type="InterPro" id="IPR027417">
    <property type="entry name" value="P-loop_NTPase"/>
</dbReference>
<dbReference type="PANTHER" id="PTHR11088:SF60">
    <property type="entry name" value="TRNA DIMETHYLALLYLTRANSFERASE"/>
    <property type="match status" value="1"/>
</dbReference>
<dbReference type="Gene3D" id="1.10.20.140">
    <property type="match status" value="1"/>
</dbReference>
<comment type="similarity">
    <text evidence="2">Belongs to the IPP transferase family.</text>
</comment>
<keyword evidence="7" id="KW-0067">ATP-binding</keyword>
<dbReference type="EC" id="2.5.1.75" evidence="3"/>
<dbReference type="GO" id="GO:0052381">
    <property type="term" value="F:tRNA dimethylallyltransferase activity"/>
    <property type="evidence" value="ECO:0007669"/>
    <property type="project" value="UniProtKB-EC"/>
</dbReference>
<dbReference type="PANTHER" id="PTHR11088">
    <property type="entry name" value="TRNA DIMETHYLALLYLTRANSFERASE"/>
    <property type="match status" value="1"/>
</dbReference>
<dbReference type="SUPFAM" id="SSF52540">
    <property type="entry name" value="P-loop containing nucleoside triphosphate hydrolases"/>
    <property type="match status" value="1"/>
</dbReference>
<gene>
    <name evidence="10" type="primary">miaA_2</name>
    <name evidence="10" type="ORF">SDC9_04574</name>
</gene>
<dbReference type="Pfam" id="PF01715">
    <property type="entry name" value="IPPT"/>
    <property type="match status" value="1"/>
</dbReference>
<reference evidence="10" key="1">
    <citation type="submission" date="2019-08" db="EMBL/GenBank/DDBJ databases">
        <authorList>
            <person name="Kucharzyk K."/>
            <person name="Murdoch R.W."/>
            <person name="Higgins S."/>
            <person name="Loffler F."/>
        </authorList>
    </citation>
    <scope>NUCLEOTIDE SEQUENCE</scope>
</reference>
<evidence type="ECO:0000256" key="3">
    <source>
        <dbReference type="ARBA" id="ARBA00012665"/>
    </source>
</evidence>
<comment type="cofactor">
    <cofactor evidence="1">
        <name>Mg(2+)</name>
        <dbReference type="ChEBI" id="CHEBI:18420"/>
    </cofactor>
</comment>
<dbReference type="AlphaFoldDB" id="A0A644SWJ7"/>
<proteinExistence type="inferred from homology"/>
<comment type="catalytic activity">
    <reaction evidence="9">
        <text>adenosine(37) in tRNA + dimethylallyl diphosphate = N(6)-dimethylallyladenosine(37) in tRNA + diphosphate</text>
        <dbReference type="Rhea" id="RHEA:26482"/>
        <dbReference type="Rhea" id="RHEA-COMP:10162"/>
        <dbReference type="Rhea" id="RHEA-COMP:10375"/>
        <dbReference type="ChEBI" id="CHEBI:33019"/>
        <dbReference type="ChEBI" id="CHEBI:57623"/>
        <dbReference type="ChEBI" id="CHEBI:74411"/>
        <dbReference type="ChEBI" id="CHEBI:74415"/>
        <dbReference type="EC" id="2.5.1.75"/>
    </reaction>
</comment>
<evidence type="ECO:0000256" key="8">
    <source>
        <dbReference type="ARBA" id="ARBA00022842"/>
    </source>
</evidence>
<dbReference type="InterPro" id="IPR039657">
    <property type="entry name" value="Dimethylallyltransferase"/>
</dbReference>
<keyword evidence="4 10" id="KW-0808">Transferase</keyword>
<keyword evidence="8" id="KW-0460">Magnesium</keyword>
<name>A0A644SWJ7_9ZZZZ</name>
<evidence type="ECO:0000256" key="1">
    <source>
        <dbReference type="ARBA" id="ARBA00001946"/>
    </source>
</evidence>
<dbReference type="EMBL" id="VSSQ01000008">
    <property type="protein sequence ID" value="MPL59026.1"/>
    <property type="molecule type" value="Genomic_DNA"/>
</dbReference>
<dbReference type="NCBIfam" id="TIGR00174">
    <property type="entry name" value="miaA"/>
    <property type="match status" value="1"/>
</dbReference>
<evidence type="ECO:0000256" key="5">
    <source>
        <dbReference type="ARBA" id="ARBA00022694"/>
    </source>
</evidence>
<dbReference type="Gene3D" id="3.40.50.300">
    <property type="entry name" value="P-loop containing nucleotide triphosphate hydrolases"/>
    <property type="match status" value="1"/>
</dbReference>
<dbReference type="HAMAP" id="MF_00185">
    <property type="entry name" value="IPP_trans"/>
    <property type="match status" value="1"/>
</dbReference>
<keyword evidence="6" id="KW-0547">Nucleotide-binding</keyword>
<sequence>MKSRWNIDSYPVKLVILTGPTASGKTELLDELFGRGAPDFFSFPQAPARPGYHSALVISADSMQAYKGMDIGTAKPGLELRARLPHELIDIKEPDEQYTAGEFVARAEALCAKLSSGGKLPLISGGTGFYLRNFVCGVPPAPPADARLRAEVAADLQTLGPQALWDELLEADPDSANRIHQRDIYRLTRAVEILRSSGKAPSSFAPSSLPRRGYEFLIIGVERPRQELKERIALRVRAMIDAGLAAEVDALRSRGYTAACPGLRAIGYREFFEMEGSSLREIADAISLHSLQYAKRQMTFLRALPGIIWIKPEAEKLGTLVRNFLNDTLPQK</sequence>
<evidence type="ECO:0000256" key="7">
    <source>
        <dbReference type="ARBA" id="ARBA00022840"/>
    </source>
</evidence>
<evidence type="ECO:0000256" key="4">
    <source>
        <dbReference type="ARBA" id="ARBA00022679"/>
    </source>
</evidence>
<comment type="caution">
    <text evidence="10">The sequence shown here is derived from an EMBL/GenBank/DDBJ whole genome shotgun (WGS) entry which is preliminary data.</text>
</comment>
<protein>
    <recommendedName>
        <fullName evidence="3">tRNA dimethylallyltransferase</fullName>
        <ecNumber evidence="3">2.5.1.75</ecNumber>
    </recommendedName>
</protein>
<dbReference type="GO" id="GO:0005524">
    <property type="term" value="F:ATP binding"/>
    <property type="evidence" value="ECO:0007669"/>
    <property type="project" value="UniProtKB-KW"/>
</dbReference>
<dbReference type="GO" id="GO:0006400">
    <property type="term" value="P:tRNA modification"/>
    <property type="evidence" value="ECO:0007669"/>
    <property type="project" value="TreeGrafter"/>
</dbReference>
<evidence type="ECO:0000313" key="10">
    <source>
        <dbReference type="EMBL" id="MPL59026.1"/>
    </source>
</evidence>
<dbReference type="InterPro" id="IPR018022">
    <property type="entry name" value="IPT"/>
</dbReference>
<evidence type="ECO:0000256" key="2">
    <source>
        <dbReference type="ARBA" id="ARBA00005842"/>
    </source>
</evidence>
<evidence type="ECO:0000256" key="6">
    <source>
        <dbReference type="ARBA" id="ARBA00022741"/>
    </source>
</evidence>